<evidence type="ECO:0000259" key="2">
    <source>
        <dbReference type="Pfam" id="PF03749"/>
    </source>
</evidence>
<sequence length="625" mass="63541">MIIASDGQQQRPAADAQQAPAGAGAAEAAAGSHAGAQRKRGRTARAAEDAAAGDAVGRAAIEHEPAPGGRPTRRAKLAAASAIAATAVKEASARRTRGAAAAAAAVKEDVGEDVGDEAEDQEEGQPKALARSRARAAPRKKAPKRQPLEDGAAEPEEVAAEPAATPAKAPAAKRGRAGGAGKAAGPKSPGKAAAAVQLLDEAEAAALAATPLLDLGQLVAGKLVRRPSASVKTPYVADIQLLPAAHPGGEAAASSAAGAAGEGGGSEGDMVLAHAPAMDCAGMVTPGATVYMSKSAPRAPGAPPAATSHAIQLVEDQRPGGTAAVVGYHPQLAERLAAELVRRRLLEAALGAGRVVGLESQRTFGNTRVDYVLKMEDGSRMLLEVKNVVCADFPDVAGGVPPGRPAVGVYKVPVPSGRLEHYSPTALFPHGAQKPKIKVVSDRAIKHVTELTALHKHGRELPEAGSVPHEGDEGAGGGKGEPEGGEGRLRCAVLFLVNRSDCAAFRPCHEADPLFAQVLKAAEEAGVKLVAYDVVWRGGAAFAGRHLPVVFGPGVTSAYDPARLAEVLHFNATDPRKNWKSTKAKAAAAEVKAVVASGKAAKSARRGGKKAKQEEESSSNDQDSE</sequence>
<dbReference type="Proteomes" id="UP000650467">
    <property type="component" value="Unassembled WGS sequence"/>
</dbReference>
<dbReference type="InterPro" id="IPR005224">
    <property type="entry name" value="SfsA"/>
</dbReference>
<dbReference type="EMBL" id="JAEHOC010000014">
    <property type="protein sequence ID" value="KAG2435933.1"/>
    <property type="molecule type" value="Genomic_DNA"/>
</dbReference>
<proteinExistence type="predicted"/>
<accession>A0A835T4K0</accession>
<dbReference type="AlphaFoldDB" id="A0A835T4K0"/>
<dbReference type="InterPro" id="IPR040452">
    <property type="entry name" value="SfsA_C"/>
</dbReference>
<protein>
    <recommendedName>
        <fullName evidence="2">Sugar fermentation stimulation protein C-terminal domain-containing protein</fullName>
    </recommendedName>
</protein>
<evidence type="ECO:0000256" key="1">
    <source>
        <dbReference type="SAM" id="MobiDB-lite"/>
    </source>
</evidence>
<dbReference type="GO" id="GO:0003677">
    <property type="term" value="F:DNA binding"/>
    <property type="evidence" value="ECO:0007669"/>
    <property type="project" value="InterPro"/>
</dbReference>
<feature type="compositionally biased region" description="Acidic residues" evidence="1">
    <location>
        <begin position="110"/>
        <end position="123"/>
    </location>
</feature>
<evidence type="ECO:0000313" key="4">
    <source>
        <dbReference type="Proteomes" id="UP000650467"/>
    </source>
</evidence>
<feature type="compositionally biased region" description="Low complexity" evidence="1">
    <location>
        <begin position="49"/>
        <end position="59"/>
    </location>
</feature>
<feature type="region of interest" description="Disordered" evidence="1">
    <location>
        <begin position="457"/>
        <end position="484"/>
    </location>
</feature>
<dbReference type="PANTHER" id="PTHR30545:SF3">
    <property type="entry name" value="SUGAR FERMENTATION STIMULATION PROTEIN C-TERMINAL DOMAIN-CONTAINING PROTEIN"/>
    <property type="match status" value="1"/>
</dbReference>
<feature type="compositionally biased region" description="Low complexity" evidence="1">
    <location>
        <begin position="7"/>
        <end position="35"/>
    </location>
</feature>
<dbReference type="OrthoDB" id="199134at2759"/>
<keyword evidence="4" id="KW-1185">Reference proteome</keyword>
<feature type="compositionally biased region" description="Basic residues" evidence="1">
    <location>
        <begin position="130"/>
        <end position="144"/>
    </location>
</feature>
<feature type="region of interest" description="Disordered" evidence="1">
    <location>
        <begin position="108"/>
        <end position="189"/>
    </location>
</feature>
<comment type="caution">
    <text evidence="3">The sequence shown here is derived from an EMBL/GenBank/DDBJ whole genome shotgun (WGS) entry which is preliminary data.</text>
</comment>
<reference evidence="3" key="1">
    <citation type="journal article" date="2020" name="bioRxiv">
        <title>Comparative genomics of Chlamydomonas.</title>
        <authorList>
            <person name="Craig R.J."/>
            <person name="Hasan A.R."/>
            <person name="Ness R.W."/>
            <person name="Keightley P.D."/>
        </authorList>
    </citation>
    <scope>NUCLEOTIDE SEQUENCE</scope>
    <source>
        <strain evidence="3">SAG 7.73</strain>
    </source>
</reference>
<evidence type="ECO:0000313" key="3">
    <source>
        <dbReference type="EMBL" id="KAG2435933.1"/>
    </source>
</evidence>
<dbReference type="Pfam" id="PF03749">
    <property type="entry name" value="SfsA"/>
    <property type="match status" value="2"/>
</dbReference>
<name>A0A835T4K0_CHLIN</name>
<feature type="domain" description="Sugar fermentation stimulation protein C-terminal" evidence="2">
    <location>
        <begin position="489"/>
        <end position="536"/>
    </location>
</feature>
<feature type="compositionally biased region" description="Low complexity" evidence="1">
    <location>
        <begin position="160"/>
        <end position="170"/>
    </location>
</feature>
<dbReference type="PANTHER" id="PTHR30545">
    <property type="entry name" value="SUGAR FERMENTATION STIMULATION PROTEIN A"/>
    <property type="match status" value="1"/>
</dbReference>
<dbReference type="Gene3D" id="3.40.1350.60">
    <property type="match status" value="1"/>
</dbReference>
<feature type="domain" description="Sugar fermentation stimulation protein C-terminal" evidence="2">
    <location>
        <begin position="332"/>
        <end position="395"/>
    </location>
</feature>
<feature type="compositionally biased region" description="Acidic residues" evidence="1">
    <location>
        <begin position="616"/>
        <end position="625"/>
    </location>
</feature>
<feature type="region of interest" description="Disordered" evidence="1">
    <location>
        <begin position="596"/>
        <end position="625"/>
    </location>
</feature>
<feature type="region of interest" description="Disordered" evidence="1">
    <location>
        <begin position="1"/>
        <end position="75"/>
    </location>
</feature>
<organism evidence="3 4">
    <name type="scientific">Chlamydomonas incerta</name>
    <dbReference type="NCBI Taxonomy" id="51695"/>
    <lineage>
        <taxon>Eukaryota</taxon>
        <taxon>Viridiplantae</taxon>
        <taxon>Chlorophyta</taxon>
        <taxon>core chlorophytes</taxon>
        <taxon>Chlorophyceae</taxon>
        <taxon>CS clade</taxon>
        <taxon>Chlamydomonadales</taxon>
        <taxon>Chlamydomonadaceae</taxon>
        <taxon>Chlamydomonas</taxon>
    </lineage>
</organism>
<gene>
    <name evidence="3" type="ORF">HXX76_007128</name>
</gene>